<evidence type="ECO:0000256" key="8">
    <source>
        <dbReference type="ARBA" id="ARBA00022692"/>
    </source>
</evidence>
<keyword evidence="8 28" id="KW-0812">Transmembrane</keyword>
<comment type="cofactor">
    <cofactor evidence="2">
        <name>Mg(2+)</name>
        <dbReference type="ChEBI" id="CHEBI:18420"/>
    </cofactor>
</comment>
<evidence type="ECO:0000256" key="28">
    <source>
        <dbReference type="SAM" id="Phobius"/>
    </source>
</evidence>
<dbReference type="Ensembl" id="ENSLACT00000000888.2">
    <property type="protein sequence ID" value="ENSLACP00000000879.2"/>
    <property type="gene ID" value="ENSLACG00000000791.2"/>
</dbReference>
<keyword evidence="17" id="KW-1208">Phospholipid metabolism</keyword>
<keyword evidence="6" id="KW-0444">Lipid biosynthesis</keyword>
<gene>
    <name evidence="29" type="primary">CHPT1</name>
</gene>
<dbReference type="EMBL" id="AFYH01132094">
    <property type="status" value="NOT_ANNOTATED_CDS"/>
    <property type="molecule type" value="Genomic_DNA"/>
</dbReference>
<dbReference type="PANTHER" id="PTHR10414">
    <property type="entry name" value="ETHANOLAMINEPHOSPHOTRANSFERASE"/>
    <property type="match status" value="1"/>
</dbReference>
<feature type="transmembrane region" description="Helical" evidence="28">
    <location>
        <begin position="339"/>
        <end position="357"/>
    </location>
</feature>
<comment type="catalytic activity">
    <reaction evidence="20">
        <text>1,2-dioctanoyl-sn-glycerol + CDP-choline = 1,2-dioctanoyl-sn-glycero-3-phosphocholine + CMP + H(+)</text>
        <dbReference type="Rhea" id="RHEA:54232"/>
        <dbReference type="ChEBI" id="CHEBI:15378"/>
        <dbReference type="ChEBI" id="CHEBI:58779"/>
        <dbReference type="ChEBI" id="CHEBI:60377"/>
        <dbReference type="ChEBI" id="CHEBI:76979"/>
        <dbReference type="ChEBI" id="CHEBI:78228"/>
    </reaction>
    <physiologicalReaction direction="left-to-right" evidence="20">
        <dbReference type="Rhea" id="RHEA:54233"/>
    </physiologicalReaction>
</comment>
<evidence type="ECO:0000256" key="27">
    <source>
        <dbReference type="RuleBase" id="RU003750"/>
    </source>
</evidence>
<feature type="transmembrane region" description="Helical" evidence="28">
    <location>
        <begin position="217"/>
        <end position="235"/>
    </location>
</feature>
<dbReference type="InterPro" id="IPR048254">
    <property type="entry name" value="CDP_ALCOHOL_P_TRANSF_CS"/>
</dbReference>
<evidence type="ECO:0000256" key="15">
    <source>
        <dbReference type="ARBA" id="ARBA00023209"/>
    </source>
</evidence>
<evidence type="ECO:0000256" key="7">
    <source>
        <dbReference type="ARBA" id="ARBA00022679"/>
    </source>
</evidence>
<dbReference type="OMA" id="RYASGVC"/>
<dbReference type="EC" id="2.7.8.2" evidence="23"/>
<name>H2ZU08_LATCH</name>
<evidence type="ECO:0000256" key="1">
    <source>
        <dbReference type="ARBA" id="ARBA00001936"/>
    </source>
</evidence>
<dbReference type="EMBL" id="AFYH01132097">
    <property type="status" value="NOT_ANNOTATED_CDS"/>
    <property type="molecule type" value="Genomic_DNA"/>
</dbReference>
<keyword evidence="9" id="KW-0479">Metal-binding</keyword>
<evidence type="ECO:0000256" key="14">
    <source>
        <dbReference type="ARBA" id="ARBA00023136"/>
    </source>
</evidence>
<evidence type="ECO:0000313" key="30">
    <source>
        <dbReference type="Proteomes" id="UP000008672"/>
    </source>
</evidence>
<protein>
    <recommendedName>
        <fullName evidence="24">Cholinephosphotransferase 1</fullName>
        <ecNumber evidence="23">2.7.8.2</ecNumber>
    </recommendedName>
    <alternativeName>
        <fullName evidence="25">Diacylglycerol cholinephosphotransferase 1</fullName>
    </alternativeName>
</protein>
<feature type="transmembrane region" description="Helical" evidence="28">
    <location>
        <begin position="83"/>
        <end position="101"/>
    </location>
</feature>
<dbReference type="GO" id="GO:0046872">
    <property type="term" value="F:metal ion binding"/>
    <property type="evidence" value="ECO:0007669"/>
    <property type="project" value="UniProtKB-KW"/>
</dbReference>
<comment type="pathway">
    <text evidence="4">Lipid metabolism.</text>
</comment>
<evidence type="ECO:0000256" key="16">
    <source>
        <dbReference type="ARBA" id="ARBA00023211"/>
    </source>
</evidence>
<evidence type="ECO:0000256" key="18">
    <source>
        <dbReference type="ARBA" id="ARBA00035763"/>
    </source>
</evidence>
<evidence type="ECO:0000256" key="5">
    <source>
        <dbReference type="ARBA" id="ARBA00010441"/>
    </source>
</evidence>
<dbReference type="GO" id="GO:0004142">
    <property type="term" value="F:diacylglycerol cholinephosphotransferase activity"/>
    <property type="evidence" value="ECO:0007669"/>
    <property type="project" value="UniProtKB-EC"/>
</dbReference>
<evidence type="ECO:0000256" key="11">
    <source>
        <dbReference type="ARBA" id="ARBA00022989"/>
    </source>
</evidence>
<dbReference type="OrthoDB" id="196717at2759"/>
<dbReference type="EMBL" id="AFYH01132093">
    <property type="status" value="NOT_ANNOTATED_CDS"/>
    <property type="molecule type" value="Genomic_DNA"/>
</dbReference>
<evidence type="ECO:0000256" key="23">
    <source>
        <dbReference type="ARBA" id="ARBA00038987"/>
    </source>
</evidence>
<evidence type="ECO:0000256" key="9">
    <source>
        <dbReference type="ARBA" id="ARBA00022723"/>
    </source>
</evidence>
<dbReference type="CTD" id="56994"/>
<evidence type="ECO:0000256" key="10">
    <source>
        <dbReference type="ARBA" id="ARBA00022842"/>
    </source>
</evidence>
<keyword evidence="13" id="KW-0443">Lipid metabolism</keyword>
<dbReference type="InterPro" id="IPR014472">
    <property type="entry name" value="CHOPT"/>
</dbReference>
<evidence type="ECO:0000256" key="4">
    <source>
        <dbReference type="ARBA" id="ARBA00005189"/>
    </source>
</evidence>
<feature type="transmembrane region" description="Helical" evidence="28">
    <location>
        <begin position="150"/>
        <end position="170"/>
    </location>
</feature>
<dbReference type="AlphaFoldDB" id="H2ZU08"/>
<dbReference type="EMBL" id="AFYH01132092">
    <property type="status" value="NOT_ANNOTATED_CDS"/>
    <property type="molecule type" value="Genomic_DNA"/>
</dbReference>
<comment type="similarity">
    <text evidence="5 27">Belongs to the CDP-alcohol phosphatidyltransferase class-I family.</text>
</comment>
<dbReference type="Pfam" id="PF01066">
    <property type="entry name" value="CDP-OH_P_transf"/>
    <property type="match status" value="1"/>
</dbReference>
<dbReference type="PROSITE" id="PS00379">
    <property type="entry name" value="CDP_ALCOHOL_P_TRANSF"/>
    <property type="match status" value="1"/>
</dbReference>
<dbReference type="PANTHER" id="PTHR10414:SF32">
    <property type="entry name" value="CHOLINEPHOSPHOTRANSFERASE 1"/>
    <property type="match status" value="1"/>
</dbReference>
<comment type="catalytic activity">
    <reaction evidence="26">
        <text>CDP-choline + a 1,2-diacyl-sn-glycerol = a 1,2-diacyl-sn-glycero-3-phosphocholine + CMP + H(+)</text>
        <dbReference type="Rhea" id="RHEA:32939"/>
        <dbReference type="ChEBI" id="CHEBI:15378"/>
        <dbReference type="ChEBI" id="CHEBI:17815"/>
        <dbReference type="ChEBI" id="CHEBI:57643"/>
        <dbReference type="ChEBI" id="CHEBI:58779"/>
        <dbReference type="ChEBI" id="CHEBI:60377"/>
        <dbReference type="EC" id="2.7.8.2"/>
    </reaction>
    <physiologicalReaction direction="left-to-right" evidence="26">
        <dbReference type="Rhea" id="RHEA:32940"/>
    </physiologicalReaction>
</comment>
<dbReference type="EMBL" id="AFYH01132098">
    <property type="status" value="NOT_ANNOTATED_CDS"/>
    <property type="molecule type" value="Genomic_DNA"/>
</dbReference>
<evidence type="ECO:0000256" key="17">
    <source>
        <dbReference type="ARBA" id="ARBA00023264"/>
    </source>
</evidence>
<evidence type="ECO:0000256" key="21">
    <source>
        <dbReference type="ARBA" id="ARBA00036890"/>
    </source>
</evidence>
<dbReference type="Bgee" id="ENSLACG00000000791">
    <property type="expression patterns" value="Expressed in pelvic fin and 6 other cell types or tissues"/>
</dbReference>
<feature type="transmembrane region" description="Helical" evidence="28">
    <location>
        <begin position="255"/>
        <end position="273"/>
    </location>
</feature>
<keyword evidence="11 28" id="KW-1133">Transmembrane helix</keyword>
<dbReference type="EMBL" id="AFYH01132095">
    <property type="status" value="NOT_ANNOTATED_CDS"/>
    <property type="molecule type" value="Genomic_DNA"/>
</dbReference>
<sequence>MTSGTCLVAEPLSAQQLKRLEEHKYSSSGRSILEPPMQIYWNWLVQQLPTWIAPNTITIVGLTLNILTTLFLVWYCPTATEEAPVWAYVLCAIGLFVYQSLDAVDGKQARRTNSSSPLGELFDHGCDSLSTVFVAVGAVIAVQLGTDHDLMFFSCFIGLFMFYCAHWQTYVSGTLKFGKIDVTEVQISITIIYLLSAFGGTSFWAYRIPMLGLRLKILPVFGIAGGALFSCSNYFHAIFSGGVGKNRSTIAGTSVLSPGLHIGLVITLAIMIYKKSTTQLFEQHPCLYVFTFGFVSSKIAIKLVVAHMTKSKFYLQDTAFIGPGLLFLDQYFNSFIDEYIVLWIALVISLFELLRYCTSVCIQIANHLHIQVFRILPQAAEQVLVISSAEKPSE</sequence>
<comment type="pathway">
    <text evidence="22">Phospholipid metabolism; phosphatidylcholine biosynthesis; phosphatidylcholine from phosphocholine: step 2/2.</text>
</comment>
<evidence type="ECO:0000256" key="22">
    <source>
        <dbReference type="ARBA" id="ARBA00037890"/>
    </source>
</evidence>
<comment type="subcellular location">
    <subcellularLocation>
        <location evidence="3">Golgi apparatus membrane</location>
        <topology evidence="3">Multi-pass membrane protein</topology>
    </subcellularLocation>
</comment>
<keyword evidence="14 28" id="KW-0472">Membrane</keyword>
<evidence type="ECO:0000313" key="29">
    <source>
        <dbReference type="Ensembl" id="ENSLACP00000000879.2"/>
    </source>
</evidence>
<reference evidence="29" key="2">
    <citation type="submission" date="2025-08" db="UniProtKB">
        <authorList>
            <consortium name="Ensembl"/>
        </authorList>
    </citation>
    <scope>IDENTIFICATION</scope>
</reference>
<comment type="catalytic activity">
    <reaction evidence="18">
        <text>1-octadecanoyl-2-(5Z,8Z,11Z,14Z-eicosatetraenoyl)-sn-glycerol + CDP-choline = 1-octadecanoyl-2-(5Z,8Z,11Z,14Z-eicosatetraenoyl)-sn-glycero-3-phosphocholine + CMP + H(+)</text>
        <dbReference type="Rhea" id="RHEA:54344"/>
        <dbReference type="ChEBI" id="CHEBI:15378"/>
        <dbReference type="ChEBI" id="CHEBI:58779"/>
        <dbReference type="ChEBI" id="CHEBI:60377"/>
        <dbReference type="ChEBI" id="CHEBI:74965"/>
        <dbReference type="ChEBI" id="CHEBI:75728"/>
    </reaction>
    <physiologicalReaction direction="left-to-right" evidence="18">
        <dbReference type="Rhea" id="RHEA:54345"/>
    </physiologicalReaction>
</comment>
<evidence type="ECO:0000256" key="19">
    <source>
        <dbReference type="ARBA" id="ARBA00036100"/>
    </source>
</evidence>
<comment type="catalytic activity">
    <reaction evidence="21">
        <text>1-hexadecanoyl-2-(9Z-octadecenoyl)-sn-glycerol + CDP-choline = 1-hexadecanoyl-2-(9Z-octadecenoyl)-sn-glycero-3-phosphocholine + CMP + H(+)</text>
        <dbReference type="Rhea" id="RHEA:54244"/>
        <dbReference type="ChEBI" id="CHEBI:15378"/>
        <dbReference type="ChEBI" id="CHEBI:58779"/>
        <dbReference type="ChEBI" id="CHEBI:60377"/>
        <dbReference type="ChEBI" id="CHEBI:73001"/>
        <dbReference type="ChEBI" id="CHEBI:75466"/>
    </reaction>
    <physiologicalReaction direction="left-to-right" evidence="21">
        <dbReference type="Rhea" id="RHEA:54245"/>
    </physiologicalReaction>
</comment>
<dbReference type="EMBL" id="AFYH01132099">
    <property type="status" value="NOT_ANNOTATED_CDS"/>
    <property type="molecule type" value="Genomic_DNA"/>
</dbReference>
<dbReference type="GeneID" id="102361623"/>
<dbReference type="FunFam" id="1.20.120.1760:FF:000002">
    <property type="entry name" value="Choline/ethanolamine phosphotransferase 1"/>
    <property type="match status" value="1"/>
</dbReference>
<keyword evidence="15" id="KW-0594">Phospholipid biosynthesis</keyword>
<dbReference type="GO" id="GO:0005789">
    <property type="term" value="C:endoplasmic reticulum membrane"/>
    <property type="evidence" value="ECO:0007669"/>
    <property type="project" value="TreeGrafter"/>
</dbReference>
<dbReference type="eggNOG" id="KOG2877">
    <property type="taxonomic scope" value="Eukaryota"/>
</dbReference>
<feature type="transmembrane region" description="Helical" evidence="28">
    <location>
        <begin position="51"/>
        <end position="76"/>
    </location>
</feature>
<dbReference type="RefSeq" id="XP_006002633.1">
    <property type="nucleotide sequence ID" value="XM_006002571.1"/>
</dbReference>
<organism evidence="29 30">
    <name type="scientific">Latimeria chalumnae</name>
    <name type="common">Coelacanth</name>
    <dbReference type="NCBI Taxonomy" id="7897"/>
    <lineage>
        <taxon>Eukaryota</taxon>
        <taxon>Metazoa</taxon>
        <taxon>Chordata</taxon>
        <taxon>Craniata</taxon>
        <taxon>Vertebrata</taxon>
        <taxon>Euteleostomi</taxon>
        <taxon>Coelacanthiformes</taxon>
        <taxon>Coelacanthidae</taxon>
        <taxon>Latimeria</taxon>
    </lineage>
</organism>
<evidence type="ECO:0000256" key="13">
    <source>
        <dbReference type="ARBA" id="ARBA00023098"/>
    </source>
</evidence>
<evidence type="ECO:0000256" key="6">
    <source>
        <dbReference type="ARBA" id="ARBA00022516"/>
    </source>
</evidence>
<feature type="transmembrane region" description="Helical" evidence="28">
    <location>
        <begin position="285"/>
        <end position="305"/>
    </location>
</feature>
<dbReference type="InParanoid" id="H2ZU08"/>
<dbReference type="GO" id="GO:0000139">
    <property type="term" value="C:Golgi membrane"/>
    <property type="evidence" value="ECO:0007669"/>
    <property type="project" value="UniProtKB-SubCell"/>
</dbReference>
<evidence type="ECO:0000256" key="3">
    <source>
        <dbReference type="ARBA" id="ARBA00004653"/>
    </source>
</evidence>
<keyword evidence="30" id="KW-1185">Reference proteome</keyword>
<proteinExistence type="inferred from homology"/>
<dbReference type="InterPro" id="IPR043130">
    <property type="entry name" value="CDP-OH_PTrfase_TM_dom"/>
</dbReference>
<feature type="transmembrane region" description="Helical" evidence="28">
    <location>
        <begin position="185"/>
        <end position="205"/>
    </location>
</feature>
<evidence type="ECO:0000256" key="20">
    <source>
        <dbReference type="ARBA" id="ARBA00036651"/>
    </source>
</evidence>
<dbReference type="GeneTree" id="ENSGT00950000183117"/>
<evidence type="ECO:0000256" key="25">
    <source>
        <dbReference type="ARBA" id="ARBA00041597"/>
    </source>
</evidence>
<keyword evidence="16" id="KW-0464">Manganese</keyword>
<dbReference type="Proteomes" id="UP000008672">
    <property type="component" value="Unassembled WGS sequence"/>
</dbReference>
<dbReference type="InterPro" id="IPR000462">
    <property type="entry name" value="CDP-OH_P_trans"/>
</dbReference>
<comment type="cofactor">
    <cofactor evidence="1">
        <name>Mn(2+)</name>
        <dbReference type="ChEBI" id="CHEBI:29035"/>
    </cofactor>
</comment>
<dbReference type="HOGENOM" id="CLU_035066_1_0_1"/>
<dbReference type="EMBL" id="AFYH01132096">
    <property type="status" value="NOT_ANNOTATED_CDS"/>
    <property type="molecule type" value="Genomic_DNA"/>
</dbReference>
<evidence type="ECO:0000256" key="24">
    <source>
        <dbReference type="ARBA" id="ARBA00040330"/>
    </source>
</evidence>
<accession>H2ZU08</accession>
<keyword evidence="12" id="KW-0333">Golgi apparatus</keyword>
<reference evidence="30" key="1">
    <citation type="submission" date="2011-08" db="EMBL/GenBank/DDBJ databases">
        <title>The draft genome of Latimeria chalumnae.</title>
        <authorList>
            <person name="Di Palma F."/>
            <person name="Alfoldi J."/>
            <person name="Johnson J."/>
            <person name="Berlin A."/>
            <person name="Gnerre S."/>
            <person name="Jaffe D."/>
            <person name="MacCallum I."/>
            <person name="Young S."/>
            <person name="Walker B.J."/>
            <person name="Lander E."/>
            <person name="Lindblad-Toh K."/>
        </authorList>
    </citation>
    <scope>NUCLEOTIDE SEQUENCE [LARGE SCALE GENOMIC DNA]</scope>
    <source>
        <strain evidence="30">Wild caught</strain>
    </source>
</reference>
<evidence type="ECO:0000256" key="12">
    <source>
        <dbReference type="ARBA" id="ARBA00023034"/>
    </source>
</evidence>
<comment type="catalytic activity">
    <reaction evidence="19">
        <text>1-hexadecanoyl-2-(4Z,7Z,10Z,13Z,16Z,19Z-docosahexaenoyl)-sn-glycerol + CDP-choline = 1-hexadecanoyl-2-(4Z,7Z,10Z,13Z,16Z,19Z-docosahexaenoyl)-sn-glycero-3-phosphocholine + CMP + H(+)</text>
        <dbReference type="Rhea" id="RHEA:54332"/>
        <dbReference type="ChEBI" id="CHEBI:15378"/>
        <dbReference type="ChEBI" id="CHEBI:58779"/>
        <dbReference type="ChEBI" id="CHEBI:60377"/>
        <dbReference type="ChEBI" id="CHEBI:74963"/>
        <dbReference type="ChEBI" id="CHEBI:82949"/>
    </reaction>
    <physiologicalReaction direction="left-to-right" evidence="19">
        <dbReference type="Rhea" id="RHEA:54333"/>
    </physiologicalReaction>
</comment>
<keyword evidence="10" id="KW-0460">Magnesium</keyword>
<evidence type="ECO:0000256" key="26">
    <source>
        <dbReference type="ARBA" id="ARBA00048570"/>
    </source>
</evidence>
<dbReference type="Gene3D" id="1.20.120.1760">
    <property type="match status" value="1"/>
</dbReference>
<keyword evidence="7 27" id="KW-0808">Transferase</keyword>
<dbReference type="PIRSF" id="PIRSF015665">
    <property type="entry name" value="CHOPT"/>
    <property type="match status" value="1"/>
</dbReference>
<dbReference type="FunCoup" id="H2ZU08">
    <property type="interactions" value="2407"/>
</dbReference>
<reference evidence="29" key="3">
    <citation type="submission" date="2025-09" db="UniProtKB">
        <authorList>
            <consortium name="Ensembl"/>
        </authorList>
    </citation>
    <scope>IDENTIFICATION</scope>
</reference>
<evidence type="ECO:0000256" key="2">
    <source>
        <dbReference type="ARBA" id="ARBA00001946"/>
    </source>
</evidence>
<dbReference type="STRING" id="7897.ENSLACP00000000879"/>